<keyword evidence="1" id="KW-0732">Signal</keyword>
<dbReference type="Gene3D" id="2.60.40.10">
    <property type="entry name" value="Immunoglobulins"/>
    <property type="match status" value="1"/>
</dbReference>
<reference evidence="5 6" key="2">
    <citation type="journal article" date="2024" name="Int. J. Syst. Evol. Microbiol.">
        <title>Promethearchaeum syntrophicum gen. nov., sp. nov., an anaerobic, obligately syntrophic archaeon, the first isolate of the lineage 'Asgard' archaea, and proposal of the new archaeal phylum Promethearchaeota phyl. nov. and kingdom Promethearchaeati regn. nov.</title>
        <authorList>
            <person name="Imachi H."/>
            <person name="Nobu M.K."/>
            <person name="Kato S."/>
            <person name="Takaki Y."/>
            <person name="Miyazaki M."/>
            <person name="Miyata M."/>
            <person name="Ogawara M."/>
            <person name="Saito Y."/>
            <person name="Sakai S."/>
            <person name="Tahara Y.O."/>
            <person name="Takano Y."/>
            <person name="Tasumi E."/>
            <person name="Uematsu K."/>
            <person name="Yoshimura T."/>
            <person name="Itoh T."/>
            <person name="Ohkuma M."/>
            <person name="Takai K."/>
        </authorList>
    </citation>
    <scope>NUCLEOTIDE SEQUENCE [LARGE SCALE GENOMIC DNA]</scope>
    <source>
        <strain evidence="5 6">MK-D1</strain>
    </source>
</reference>
<keyword evidence="2" id="KW-1015">Disulfide bond</keyword>
<dbReference type="OrthoDB" id="313284at2157"/>
<dbReference type="Pfam" id="PF13385">
    <property type="entry name" value="Laminin_G_3"/>
    <property type="match status" value="1"/>
</dbReference>
<dbReference type="RefSeq" id="WP_147664721.1">
    <property type="nucleotide sequence ID" value="NZ_CP042905.2"/>
</dbReference>
<keyword evidence="3" id="KW-0812">Transmembrane</keyword>
<evidence type="ECO:0000313" key="6">
    <source>
        <dbReference type="Proteomes" id="UP000321408"/>
    </source>
</evidence>
<feature type="domain" description="LamG-like jellyroll fold" evidence="4">
    <location>
        <begin position="305"/>
        <end position="450"/>
    </location>
</feature>
<keyword evidence="3" id="KW-0472">Membrane</keyword>
<evidence type="ECO:0000256" key="3">
    <source>
        <dbReference type="SAM" id="Phobius"/>
    </source>
</evidence>
<dbReference type="Proteomes" id="UP000321408">
    <property type="component" value="Chromosome"/>
</dbReference>
<gene>
    <name evidence="5" type="ORF">DSAG12_03675</name>
</gene>
<organism evidence="5 6">
    <name type="scientific">Promethearchaeum syntrophicum</name>
    <dbReference type="NCBI Taxonomy" id="2594042"/>
    <lineage>
        <taxon>Archaea</taxon>
        <taxon>Promethearchaeati</taxon>
        <taxon>Promethearchaeota</taxon>
        <taxon>Promethearchaeia</taxon>
        <taxon>Promethearchaeales</taxon>
        <taxon>Promethearchaeaceae</taxon>
        <taxon>Promethearchaeum</taxon>
    </lineage>
</organism>
<evidence type="ECO:0000313" key="5">
    <source>
        <dbReference type="EMBL" id="QEE17837.1"/>
    </source>
</evidence>
<sequence length="1544" mass="172671">MKKHDKKRISLIILSFLLIQAMGSSLLQNINYSDNVEKIADTNNLMNNDEGLTNNPIASAGEIPSTWWNESYQFRLGVEINNSNSFSESKPIDLFLTFPSGNAHKDSIRIVKYSISGEDETWTPIPSQVWNSTLNGDFLDEATITFVENNLNPGSNMYYVYYDPIETFDPVDLSGNTFSTTLTGNNLTVDWDDAFGKDYHLEMDEYYGAYKLEDNYGVNRFNDNSTSPGVLDLEKNLVGYWNFDDDTPQEQTGNVPGGAGVGYVVHGNPTYEPGKYGEAIVMDGSGDYYAVNGDESLYGGMGYNEGITVMAWIKTTSTSGERIIGSWDRSEYWRLAVTGNNQILWATKSNNINDFYVTPSITINDGNWHHIAALYDPVSQTVSIYVDGEHQDSESAHSGFDLGYSSYPARYGFIGTGSEANSFDGTVGPNNEWIGSLDEVRIYSSALSGDDINLTKELPGRVSSINSISEVIKGDVMSVYDVLWEDTTVISGISMTVQDTWSFYRSLNVWKVNRTYFWDSVIDPIVGNQFAAWNTFYNWDTYDGQLVTQDWYFYDDQMHEGHSNVDFTPENYTVLHDFDGNNYYTALGLFITNKQVNYPSMTFDELKWKISVNDVDDIINFIPGNETNLDTASYGSTYSITVDYWSYLRSDVDSYTNAANAKDYFDDYYQSLTTDPIITLGEEESRFFNFVINVYDHDGNNVPGLNVTLLNETGLNYVDSELTNDDGNVTFYSILNDTYTVNLTYAPYGGSNILSLGEHIVSINHTETTYLNTKIVSFLVNMTSLVLHFESINGDSLVGALINYEENSTGTYGTIGSELTDINGNATLRWTNFTADLTQINFTCKFLGPNNRYISSTGGAPFYQDLQINMESLSYHNITTQIYDFNTSMTLTDLSPVDWKDDENNTYTIWGQNLVYNITYSYNDSIPIDGADVTYLIQSRDEIVGEGVFLNTDLNGYSYNTLDYQLEGFDLLAGIGYTLRVTVSKDGYTPLVGISNIQLANINTTLTPNSGMPTSIEWRENKTLSVFYNDTFNDLPILGAEVSYVDLSNPEINGILTDNDNDGWYDIELNSSEVFNEIGTIYIKISATLQNYETQIYDFDFDITAISTSLNIEDESIDVYWNDNFSIDVQFEELVSGDGLDNATITWNLVINPTISGVLERNISKGLGWYSVEVNTSIFTYAGDYSLKIDANLANHFSLPEYLQLTIKEIETQIQLNDNDPASGLYTLSINLQETDNFGFSFKYIEEFTNQSITDTSIQLFSWDDTSTEDLPSTGNITVDGDQYKLDFNTTILEAGSYILLVTLGELNYEQKQAMIFLTIEKREVSVDLLGDFEGPSIIKVAGNVLIFSVNLVDNVTGDPLLNATVIITFNDGKAPISLTDDDNDGVYTANVSYSKEQINAFFRDNTFQGTLTITADHYSEVSETISITIKMDEIFDGFPTFYLLLGVGAVVILVGSLVGYKLVQNARIPAFVKMINKVLSDISGKKTISDDNISVSANEEIIEKFDEYWKLLDLNLNEILGIGKESVPSDELLSSSEEATGGI</sequence>
<dbReference type="EMBL" id="CP042905">
    <property type="protein sequence ID" value="QEE17837.1"/>
    <property type="molecule type" value="Genomic_DNA"/>
</dbReference>
<dbReference type="InterPro" id="IPR013320">
    <property type="entry name" value="ConA-like_dom_sf"/>
</dbReference>
<evidence type="ECO:0000256" key="1">
    <source>
        <dbReference type="ARBA" id="ARBA00022729"/>
    </source>
</evidence>
<evidence type="ECO:0000256" key="2">
    <source>
        <dbReference type="ARBA" id="ARBA00023157"/>
    </source>
</evidence>
<proteinExistence type="predicted"/>
<dbReference type="InterPro" id="IPR006558">
    <property type="entry name" value="LamG-like"/>
</dbReference>
<keyword evidence="3" id="KW-1133">Transmembrane helix</keyword>
<feature type="transmembrane region" description="Helical" evidence="3">
    <location>
        <begin position="1442"/>
        <end position="1464"/>
    </location>
</feature>
<dbReference type="InterPro" id="IPR013783">
    <property type="entry name" value="Ig-like_fold"/>
</dbReference>
<keyword evidence="6" id="KW-1185">Reference proteome</keyword>
<dbReference type="KEGG" id="psyt:DSAG12_03675"/>
<evidence type="ECO:0000259" key="4">
    <source>
        <dbReference type="SMART" id="SM00560"/>
    </source>
</evidence>
<name>A0A5B9DGQ2_9ARCH</name>
<dbReference type="Gene3D" id="2.60.120.200">
    <property type="match status" value="1"/>
</dbReference>
<accession>A0A5B9DGQ2</accession>
<dbReference type="SMART" id="SM00560">
    <property type="entry name" value="LamGL"/>
    <property type="match status" value="1"/>
</dbReference>
<dbReference type="SUPFAM" id="SSF49899">
    <property type="entry name" value="Concanavalin A-like lectins/glucanases"/>
    <property type="match status" value="1"/>
</dbReference>
<protein>
    <submittedName>
        <fullName evidence="5">LamG domain-containing protein</fullName>
    </submittedName>
</protein>
<reference evidence="5 6" key="1">
    <citation type="journal article" date="2020" name="Nature">
        <title>Isolation of an archaeon at the prokaryote-eukaryote interface.</title>
        <authorList>
            <person name="Imachi H."/>
            <person name="Nobu M.K."/>
            <person name="Nakahara N."/>
            <person name="Morono Y."/>
            <person name="Ogawara M."/>
            <person name="Takaki Y."/>
            <person name="Takano Y."/>
            <person name="Uematsu K."/>
            <person name="Ikuta T."/>
            <person name="Ito M."/>
            <person name="Matsui Y."/>
            <person name="Miyazaki M."/>
            <person name="Murata K."/>
            <person name="Saito Y."/>
            <person name="Sakai S."/>
            <person name="Song C."/>
            <person name="Tasumi E."/>
            <person name="Yamanaka Y."/>
            <person name="Yamaguchi T."/>
            <person name="Kamagata Y."/>
            <person name="Tamaki H."/>
            <person name="Takai K."/>
        </authorList>
    </citation>
    <scope>NUCLEOTIDE SEQUENCE [LARGE SCALE GENOMIC DNA]</scope>
    <source>
        <strain evidence="5 6">MK-D1</strain>
    </source>
</reference>
<dbReference type="GeneID" id="41331644"/>
<dbReference type="SUPFAM" id="SSF49478">
    <property type="entry name" value="Cna protein B-type domain"/>
    <property type="match status" value="1"/>
</dbReference>